<dbReference type="PANTHER" id="PTHR35179:SF2">
    <property type="entry name" value="START DOMAIN-CONTAINING PROTEIN"/>
    <property type="match status" value="1"/>
</dbReference>
<accession>A0A1X6ML77</accession>
<dbReference type="GeneID" id="36332181"/>
<dbReference type="EMBL" id="KZ110609">
    <property type="protein sequence ID" value="OSX57125.1"/>
    <property type="molecule type" value="Genomic_DNA"/>
</dbReference>
<reference evidence="2 3" key="1">
    <citation type="submission" date="2017-04" db="EMBL/GenBank/DDBJ databases">
        <title>Genome Sequence of the Model Brown-Rot Fungus Postia placenta SB12.</title>
        <authorList>
            <consortium name="DOE Joint Genome Institute"/>
            <person name="Gaskell J."/>
            <person name="Kersten P."/>
            <person name="Larrondo L.F."/>
            <person name="Canessa P."/>
            <person name="Martinez D."/>
            <person name="Hibbett D."/>
            <person name="Schmoll M."/>
            <person name="Kubicek C.P."/>
            <person name="Martinez A.T."/>
            <person name="Yadav J."/>
            <person name="Master E."/>
            <person name="Magnuson J.K."/>
            <person name="James T."/>
            <person name="Yaver D."/>
            <person name="Berka R."/>
            <person name="Labutti K."/>
            <person name="Lipzen A."/>
            <person name="Aerts A."/>
            <person name="Barry K."/>
            <person name="Henrissat B."/>
            <person name="Blanchette R."/>
            <person name="Grigoriev I."/>
            <person name="Cullen D."/>
        </authorList>
    </citation>
    <scope>NUCLEOTIDE SEQUENCE [LARGE SCALE GENOMIC DNA]</scope>
    <source>
        <strain evidence="2 3">MAD-698-R-SB12</strain>
    </source>
</reference>
<dbReference type="STRING" id="670580.A0A1X6ML77"/>
<protein>
    <recommendedName>
        <fullName evidence="4">Geranylgeranyl pyrophosphate synthetase</fullName>
    </recommendedName>
</protein>
<dbReference type="AlphaFoldDB" id="A0A1X6ML77"/>
<proteinExistence type="predicted"/>
<sequence>MSAHTPDTDNNHTSTHHDGGSRGGHHGSERRRPIRELSEGLLAPPIKTIDKPEATGADIVLKDLTYLGSYNWTDAEKPTIIVPGSPPMWRDRPLPFTIVPDKGLQFVDQNAFRMPSSPLYPLFRAVDVVAEENGGSVDWPEVDFVTDRNGLRKLLRWITNKAEPFRIDMRLAGRRTILLSRWEKRARDFGGLIIVVRFEVDACISESTSSHTATASDVDSLTQTLSGMSVGTAASTTSTELDVTNAGQQVPHTSIIEVATRSAGRPNNWRDKHAQMYFSQTPHHYLATHRDGEFYEITKHQLDSEEMKLLQVKAQDGLSQLRALLETIQDLLVEHGSTTMLSLVYQDKKLEVFKRNDEQSIIPDDVLARFNA</sequence>
<dbReference type="RefSeq" id="XP_024333919.1">
    <property type="nucleotide sequence ID" value="XM_024487232.1"/>
</dbReference>
<organism evidence="2 3">
    <name type="scientific">Postia placenta MAD-698-R-SB12</name>
    <dbReference type="NCBI Taxonomy" id="670580"/>
    <lineage>
        <taxon>Eukaryota</taxon>
        <taxon>Fungi</taxon>
        <taxon>Dikarya</taxon>
        <taxon>Basidiomycota</taxon>
        <taxon>Agaricomycotina</taxon>
        <taxon>Agaricomycetes</taxon>
        <taxon>Polyporales</taxon>
        <taxon>Adustoporiaceae</taxon>
        <taxon>Rhodonia</taxon>
    </lineage>
</organism>
<evidence type="ECO:0000313" key="3">
    <source>
        <dbReference type="Proteomes" id="UP000194127"/>
    </source>
</evidence>
<gene>
    <name evidence="2" type="ORF">POSPLADRAFT_1157735</name>
</gene>
<name>A0A1X6ML77_9APHY</name>
<evidence type="ECO:0000313" key="2">
    <source>
        <dbReference type="EMBL" id="OSX57125.1"/>
    </source>
</evidence>
<evidence type="ECO:0000256" key="1">
    <source>
        <dbReference type="SAM" id="MobiDB-lite"/>
    </source>
</evidence>
<dbReference type="PANTHER" id="PTHR35179">
    <property type="entry name" value="PROTEIN CBG02620"/>
    <property type="match status" value="1"/>
</dbReference>
<keyword evidence="3" id="KW-1185">Reference proteome</keyword>
<dbReference type="OrthoDB" id="420564at2759"/>
<feature type="region of interest" description="Disordered" evidence="1">
    <location>
        <begin position="1"/>
        <end position="31"/>
    </location>
</feature>
<dbReference type="Proteomes" id="UP000194127">
    <property type="component" value="Unassembled WGS sequence"/>
</dbReference>
<evidence type="ECO:0008006" key="4">
    <source>
        <dbReference type="Google" id="ProtNLM"/>
    </source>
</evidence>